<evidence type="ECO:0000259" key="2">
    <source>
        <dbReference type="Pfam" id="PF00857"/>
    </source>
</evidence>
<dbReference type="InterPro" id="IPR036380">
    <property type="entry name" value="Isochorismatase-like_sf"/>
</dbReference>
<gene>
    <name evidence="3" type="ORF">DQK91_11785</name>
</gene>
<dbReference type="InterPro" id="IPR050272">
    <property type="entry name" value="Isochorismatase-like_hydrls"/>
</dbReference>
<evidence type="ECO:0000313" key="4">
    <source>
        <dbReference type="Proteomes" id="UP000434052"/>
    </source>
</evidence>
<dbReference type="GO" id="GO:0016787">
    <property type="term" value="F:hydrolase activity"/>
    <property type="evidence" value="ECO:0007669"/>
    <property type="project" value="UniProtKB-KW"/>
</dbReference>
<protein>
    <submittedName>
        <fullName evidence="3">Cysteine hydrolase</fullName>
    </submittedName>
</protein>
<organism evidence="3 4">
    <name type="scientific">Oceanidesulfovibrio marinus</name>
    <dbReference type="NCBI Taxonomy" id="370038"/>
    <lineage>
        <taxon>Bacteria</taxon>
        <taxon>Pseudomonadati</taxon>
        <taxon>Thermodesulfobacteriota</taxon>
        <taxon>Desulfovibrionia</taxon>
        <taxon>Desulfovibrionales</taxon>
        <taxon>Desulfovibrionaceae</taxon>
        <taxon>Oceanidesulfovibrio</taxon>
    </lineage>
</organism>
<evidence type="ECO:0000256" key="1">
    <source>
        <dbReference type="ARBA" id="ARBA00022801"/>
    </source>
</evidence>
<dbReference type="PANTHER" id="PTHR43540:SF6">
    <property type="entry name" value="ISOCHORISMATASE-LIKE DOMAIN-CONTAINING PROTEIN"/>
    <property type="match status" value="1"/>
</dbReference>
<name>A0A6P1ZFL4_9BACT</name>
<dbReference type="Gene3D" id="3.40.50.850">
    <property type="entry name" value="Isochorismatase-like"/>
    <property type="match status" value="1"/>
</dbReference>
<dbReference type="AlphaFoldDB" id="A0A6P1ZFL4"/>
<accession>A0A6P1ZFL4</accession>
<comment type="caution">
    <text evidence="3">The sequence shown here is derived from an EMBL/GenBank/DDBJ whole genome shotgun (WGS) entry which is preliminary data.</text>
</comment>
<dbReference type="CDD" id="cd00431">
    <property type="entry name" value="cysteine_hydrolases"/>
    <property type="match status" value="1"/>
</dbReference>
<evidence type="ECO:0000313" key="3">
    <source>
        <dbReference type="EMBL" id="TVM33473.1"/>
    </source>
</evidence>
<proteinExistence type="predicted"/>
<dbReference type="SUPFAM" id="SSF52499">
    <property type="entry name" value="Isochorismatase-like hydrolases"/>
    <property type="match status" value="1"/>
</dbReference>
<keyword evidence="1 3" id="KW-0378">Hydrolase</keyword>
<dbReference type="Proteomes" id="UP000434052">
    <property type="component" value="Unassembled WGS sequence"/>
</dbReference>
<dbReference type="EMBL" id="QMIF01000007">
    <property type="protein sequence ID" value="TVM33473.1"/>
    <property type="molecule type" value="Genomic_DNA"/>
</dbReference>
<feature type="domain" description="Isochorismatase-like" evidence="2">
    <location>
        <begin position="19"/>
        <end position="155"/>
    </location>
</feature>
<dbReference type="InterPro" id="IPR000868">
    <property type="entry name" value="Isochorismatase-like_dom"/>
</dbReference>
<dbReference type="Pfam" id="PF00857">
    <property type="entry name" value="Isochorismatase"/>
    <property type="match status" value="1"/>
</dbReference>
<dbReference type="PANTHER" id="PTHR43540">
    <property type="entry name" value="PEROXYUREIDOACRYLATE/UREIDOACRYLATE AMIDOHYDROLASE-RELATED"/>
    <property type="match status" value="1"/>
</dbReference>
<dbReference type="OrthoDB" id="8348970at2"/>
<sequence length="180" mass="19733">MVETPPAPEIEDVTVEPDTALLILDIEERTCNAERRPRCLDTVPRIAKLMDKARETGITVVYSVTTKGSIRTILDPVKPHPGEIVVGSSVDKFWNTNLESYLNRRRIKNVIITGTAAHGAVLHTATAAGFRGMHIILPVDCISAEDLYAEQATVELLLTGPATRGKVTITRSDRMTFPAE</sequence>
<reference evidence="3 4" key="1">
    <citation type="submission" date="2018-06" db="EMBL/GenBank/DDBJ databases">
        <title>Complete genome of Desulfovibrio marinus P48SEP.</title>
        <authorList>
            <person name="Crispim J.S."/>
            <person name="Vidigal P.M.P."/>
            <person name="Silva L.C.F."/>
            <person name="Araujo L.C."/>
            <person name="Laguardia C.N."/>
            <person name="Dias R.S."/>
            <person name="Sousa M.P."/>
            <person name="Paula S.O."/>
            <person name="Silva C."/>
        </authorList>
    </citation>
    <scope>NUCLEOTIDE SEQUENCE [LARGE SCALE GENOMIC DNA]</scope>
    <source>
        <strain evidence="3 4">P48SEP</strain>
    </source>
</reference>